<evidence type="ECO:0000313" key="3">
    <source>
        <dbReference type="Proteomes" id="UP000179807"/>
    </source>
</evidence>
<feature type="region of interest" description="Disordered" evidence="1">
    <location>
        <begin position="148"/>
        <end position="169"/>
    </location>
</feature>
<dbReference type="RefSeq" id="XP_068357095.1">
    <property type="nucleotide sequence ID" value="XM_068506320.1"/>
</dbReference>
<sequence>MYNFILLLEENSHSNTFSLVEQKPSHVPIPSIEIIQSLCFSQKFQKNNEKRNIVYMFNTEEHYCYTYSFVFSNKRYSIVILSSYFKPNLFLKFLEAVSDSFNEIDILNNVNDNSKIENNKLCECSSDDFIIIINQNDDDNSNISPNFTQNSQNSEYSNSNNDLYNNKKK</sequence>
<evidence type="ECO:0000313" key="2">
    <source>
        <dbReference type="EMBL" id="OHT03959.1"/>
    </source>
</evidence>
<accession>A0A1J4JXS1</accession>
<keyword evidence="3" id="KW-1185">Reference proteome</keyword>
<proteinExistence type="predicted"/>
<dbReference type="EMBL" id="MLAK01000811">
    <property type="protein sequence ID" value="OHT03959.1"/>
    <property type="molecule type" value="Genomic_DNA"/>
</dbReference>
<dbReference type="AlphaFoldDB" id="A0A1J4JXS1"/>
<evidence type="ECO:0000256" key="1">
    <source>
        <dbReference type="SAM" id="MobiDB-lite"/>
    </source>
</evidence>
<feature type="compositionally biased region" description="Low complexity" evidence="1">
    <location>
        <begin position="148"/>
        <end position="161"/>
    </location>
</feature>
<dbReference type="GeneID" id="94841024"/>
<protein>
    <submittedName>
        <fullName evidence="2">Uncharacterized protein</fullName>
    </submittedName>
</protein>
<organism evidence="2 3">
    <name type="scientific">Tritrichomonas foetus</name>
    <dbReference type="NCBI Taxonomy" id="1144522"/>
    <lineage>
        <taxon>Eukaryota</taxon>
        <taxon>Metamonada</taxon>
        <taxon>Parabasalia</taxon>
        <taxon>Tritrichomonadida</taxon>
        <taxon>Tritrichomonadidae</taxon>
        <taxon>Tritrichomonas</taxon>
    </lineage>
</organism>
<dbReference type="Proteomes" id="UP000179807">
    <property type="component" value="Unassembled WGS sequence"/>
</dbReference>
<reference evidence="2" key="1">
    <citation type="submission" date="2016-10" db="EMBL/GenBank/DDBJ databases">
        <authorList>
            <person name="Benchimol M."/>
            <person name="Almeida L.G."/>
            <person name="Vasconcelos A.T."/>
            <person name="Perreira-Neves A."/>
            <person name="Rosa I.A."/>
            <person name="Tasca T."/>
            <person name="Bogo M.R."/>
            <person name="de Souza W."/>
        </authorList>
    </citation>
    <scope>NUCLEOTIDE SEQUENCE [LARGE SCALE GENOMIC DNA]</scope>
    <source>
        <strain evidence="2">K</strain>
    </source>
</reference>
<name>A0A1J4JXS1_9EUKA</name>
<gene>
    <name evidence="2" type="ORF">TRFO_28688</name>
</gene>
<comment type="caution">
    <text evidence="2">The sequence shown here is derived from an EMBL/GenBank/DDBJ whole genome shotgun (WGS) entry which is preliminary data.</text>
</comment>
<dbReference type="VEuPathDB" id="TrichDB:TRFO_28688"/>